<dbReference type="InterPro" id="IPR005674">
    <property type="entry name" value="CocE/Ser_esterase"/>
</dbReference>
<dbReference type="EMBL" id="MASR01000001">
    <property type="protein sequence ID" value="OFE12707.1"/>
    <property type="molecule type" value="Genomic_DNA"/>
</dbReference>
<dbReference type="PANTHER" id="PTHR43056:SF10">
    <property type="entry name" value="COCE_NOND FAMILY, PUTATIVE (AFU_ORTHOLOGUE AFUA_7G00600)-RELATED"/>
    <property type="match status" value="1"/>
</dbReference>
<dbReference type="GO" id="GO:0008239">
    <property type="term" value="F:dipeptidyl-peptidase activity"/>
    <property type="evidence" value="ECO:0007669"/>
    <property type="project" value="InterPro"/>
</dbReference>
<dbReference type="SUPFAM" id="SSF53474">
    <property type="entry name" value="alpha/beta-Hydrolases"/>
    <property type="match status" value="1"/>
</dbReference>
<proteinExistence type="predicted"/>
<dbReference type="SUPFAM" id="SSF49785">
    <property type="entry name" value="Galactose-binding domain-like"/>
    <property type="match status" value="1"/>
</dbReference>
<dbReference type="Pfam" id="PF02129">
    <property type="entry name" value="Peptidase_S15"/>
    <property type="match status" value="1"/>
</dbReference>
<keyword evidence="1" id="KW-0378">Hydrolase</keyword>
<dbReference type="Gene3D" id="2.60.120.260">
    <property type="entry name" value="Galactose-binding domain-like"/>
    <property type="match status" value="1"/>
</dbReference>
<keyword evidence="3" id="KW-0732">Signal</keyword>
<dbReference type="InterPro" id="IPR000383">
    <property type="entry name" value="Xaa-Pro-like_dom"/>
</dbReference>
<evidence type="ECO:0000259" key="4">
    <source>
        <dbReference type="SMART" id="SM00939"/>
    </source>
</evidence>
<dbReference type="Gene3D" id="3.40.50.1820">
    <property type="entry name" value="alpha/beta hydrolase"/>
    <property type="match status" value="1"/>
</dbReference>
<dbReference type="InterPro" id="IPR029058">
    <property type="entry name" value="AB_hydrolase_fold"/>
</dbReference>
<evidence type="ECO:0000313" key="6">
    <source>
        <dbReference type="Proteomes" id="UP000175669"/>
    </source>
</evidence>
<feature type="region of interest" description="Disordered" evidence="2">
    <location>
        <begin position="375"/>
        <end position="396"/>
    </location>
</feature>
<protein>
    <recommendedName>
        <fullName evidence="4">Xaa-Pro dipeptidyl-peptidase C-terminal domain-containing protein</fullName>
    </recommendedName>
</protein>
<reference evidence="6" key="1">
    <citation type="submission" date="2016-07" db="EMBL/GenBank/DDBJ databases">
        <authorList>
            <person name="Florea S."/>
            <person name="Webb J.S."/>
            <person name="Jaromczyk J."/>
            <person name="Schardl C.L."/>
        </authorList>
    </citation>
    <scope>NUCLEOTIDE SEQUENCE [LARGE SCALE GENOMIC DNA]</scope>
    <source>
        <strain evidence="6">KCTC 42131</strain>
    </source>
</reference>
<sequence>MFKLNLNLRTYLTSWCLAATLALTLGSTVSVAQPAAPDNKTVVMVPMRDGVQLATNVYVPEGEGPWPVILTRTPYDKDGIDRSVASYHERGYAVVSQDVRGRNDSEGENRPFENDIEDGYDTVEWIASQTFSDGNIGIFGTSAPGITSNLAAASAPPNLTAAYVTVAPDSLFYRSRFVGGVFKESHSGGWLRGQGVSEDAINAYKARAVLDEQWRATDFLFHRDNVEIPVYNVGGWHDIYAEGSLHNFVYLQNEGNPQARGKQKLFMGAFGHGTLQGDLEYPGGGMINGSLEEQLRWWDYWLKDIDNGIMDEPPVSIYMMASARKGNVSDKNRVIHMDSWPPENLETRYYLQPDMSLATDPPVAADASETYTFDPANPVPTVGGQNLGADVGPRDQREIGPRQDYLRFSTPVLEEDVVVAGHIDMELFVATDALDTDFVVKLVDIYPDGYEALILDYPIRARFRDGQNPGDVKMMTPGEVERLVVNMWSTAQTFEAGHRIGVHVTSSNYPRFAVNPNNGAALDDSSTPAQEARNTVYFDANRPSAIILPVVTESLD</sequence>
<organism evidence="5 6">
    <name type="scientific">Pseudohongiella acticola</name>
    <dbReference type="NCBI Taxonomy" id="1524254"/>
    <lineage>
        <taxon>Bacteria</taxon>
        <taxon>Pseudomonadati</taxon>
        <taxon>Pseudomonadota</taxon>
        <taxon>Gammaproteobacteria</taxon>
        <taxon>Pseudomonadales</taxon>
        <taxon>Pseudohongiellaceae</taxon>
        <taxon>Pseudohongiella</taxon>
    </lineage>
</organism>
<dbReference type="AlphaFoldDB" id="A0A1E8CKA3"/>
<comment type="caution">
    <text evidence="5">The sequence shown here is derived from an EMBL/GenBank/DDBJ whole genome shotgun (WGS) entry which is preliminary data.</text>
</comment>
<gene>
    <name evidence="5" type="ORF">PHACT_05770</name>
</gene>
<dbReference type="PANTHER" id="PTHR43056">
    <property type="entry name" value="PEPTIDASE S9 PROLYL OLIGOPEPTIDASE"/>
    <property type="match status" value="1"/>
</dbReference>
<dbReference type="RefSeq" id="WP_070116316.1">
    <property type="nucleotide sequence ID" value="NZ_MASR01000001.1"/>
</dbReference>
<evidence type="ECO:0000256" key="2">
    <source>
        <dbReference type="SAM" id="MobiDB-lite"/>
    </source>
</evidence>
<dbReference type="InterPro" id="IPR013736">
    <property type="entry name" value="Xaa-Pro_dipept_C"/>
</dbReference>
<feature type="chain" id="PRO_5009212135" description="Xaa-Pro dipeptidyl-peptidase C-terminal domain-containing protein" evidence="3">
    <location>
        <begin position="33"/>
        <end position="556"/>
    </location>
</feature>
<name>A0A1E8CKA3_9GAMM</name>
<dbReference type="InterPro" id="IPR050585">
    <property type="entry name" value="Xaa-Pro_dipeptidyl-ppase/CocE"/>
</dbReference>
<feature type="domain" description="Xaa-Pro dipeptidyl-peptidase C-terminal" evidence="4">
    <location>
        <begin position="295"/>
        <end position="547"/>
    </location>
</feature>
<keyword evidence="6" id="KW-1185">Reference proteome</keyword>
<dbReference type="SMART" id="SM00939">
    <property type="entry name" value="PepX_C"/>
    <property type="match status" value="1"/>
</dbReference>
<evidence type="ECO:0000313" key="5">
    <source>
        <dbReference type="EMBL" id="OFE12707.1"/>
    </source>
</evidence>
<dbReference type="Pfam" id="PF08530">
    <property type="entry name" value="PepX_C"/>
    <property type="match status" value="1"/>
</dbReference>
<evidence type="ECO:0000256" key="3">
    <source>
        <dbReference type="SAM" id="SignalP"/>
    </source>
</evidence>
<evidence type="ECO:0000256" key="1">
    <source>
        <dbReference type="ARBA" id="ARBA00022801"/>
    </source>
</evidence>
<feature type="signal peptide" evidence="3">
    <location>
        <begin position="1"/>
        <end position="32"/>
    </location>
</feature>
<dbReference type="OrthoDB" id="9806163at2"/>
<accession>A0A1E8CKA3</accession>
<dbReference type="InterPro" id="IPR008979">
    <property type="entry name" value="Galactose-bd-like_sf"/>
</dbReference>
<dbReference type="Proteomes" id="UP000175669">
    <property type="component" value="Unassembled WGS sequence"/>
</dbReference>
<dbReference type="NCBIfam" id="TIGR00976">
    <property type="entry name" value="CocE_NonD"/>
    <property type="match status" value="2"/>
</dbReference>